<proteinExistence type="predicted"/>
<evidence type="ECO:0000313" key="1">
    <source>
        <dbReference type="EMBL" id="OQB39979.1"/>
    </source>
</evidence>
<gene>
    <name evidence="1" type="ORF">BWY04_01482</name>
</gene>
<evidence type="ECO:0008006" key="2">
    <source>
        <dbReference type="Google" id="ProtNLM"/>
    </source>
</evidence>
<protein>
    <recommendedName>
        <fullName evidence="2">Zinc ribbon domain protein</fullName>
    </recommendedName>
</protein>
<dbReference type="AlphaFoldDB" id="A0A1V5ZIL2"/>
<sequence>MAVYIYKCPICQKTTEITKSIFDNTEVPICQDCQIPMQRYFDSCNFSLKTKGFYSTDTSKK</sequence>
<name>A0A1V5ZIL2_9BACT</name>
<organism evidence="1">
    <name type="scientific">candidate division CPR1 bacterium ADurb.Bin160</name>
    <dbReference type="NCBI Taxonomy" id="1852826"/>
    <lineage>
        <taxon>Bacteria</taxon>
        <taxon>candidate division CPR1</taxon>
    </lineage>
</organism>
<dbReference type="EMBL" id="MWDB01000063">
    <property type="protein sequence ID" value="OQB39979.1"/>
    <property type="molecule type" value="Genomic_DNA"/>
</dbReference>
<reference evidence="1" key="1">
    <citation type="submission" date="2017-02" db="EMBL/GenBank/DDBJ databases">
        <title>Delving into the versatile metabolic prowess of the omnipresent phylum Bacteroidetes.</title>
        <authorList>
            <person name="Nobu M.K."/>
            <person name="Mei R."/>
            <person name="Narihiro T."/>
            <person name="Kuroda K."/>
            <person name="Liu W.-T."/>
        </authorList>
    </citation>
    <scope>NUCLEOTIDE SEQUENCE</scope>
    <source>
        <strain evidence="1">ADurb.Bin160</strain>
    </source>
</reference>
<dbReference type="Proteomes" id="UP000485621">
    <property type="component" value="Unassembled WGS sequence"/>
</dbReference>
<accession>A0A1V5ZIL2</accession>
<comment type="caution">
    <text evidence="1">The sequence shown here is derived from an EMBL/GenBank/DDBJ whole genome shotgun (WGS) entry which is preliminary data.</text>
</comment>